<dbReference type="PANTHER" id="PTHR43620">
    <property type="entry name" value="GLYCEROPHOSPHORYL DIESTER PHOSPHODIESTERASE"/>
    <property type="match status" value="1"/>
</dbReference>
<dbReference type="EMBL" id="CAJA01000478">
    <property type="protein sequence ID" value="CCH75178.1"/>
    <property type="molecule type" value="Genomic_DNA"/>
</dbReference>
<dbReference type="GO" id="GO:0006071">
    <property type="term" value="P:glycerol metabolic process"/>
    <property type="evidence" value="ECO:0007669"/>
    <property type="project" value="UniProtKB-KW"/>
</dbReference>
<name>W6JZW6_9MICO</name>
<dbReference type="Proteomes" id="UP000035763">
    <property type="component" value="Unassembled WGS sequence"/>
</dbReference>
<proteinExistence type="inferred from homology"/>
<comment type="similarity">
    <text evidence="1">Belongs to the glycerophosphoryl diester phosphodiesterase family.</text>
</comment>
<evidence type="ECO:0000259" key="7">
    <source>
        <dbReference type="PROSITE" id="PS51704"/>
    </source>
</evidence>
<evidence type="ECO:0000313" key="9">
    <source>
        <dbReference type="Proteomes" id="UP000035763"/>
    </source>
</evidence>
<accession>W6JZW6</accession>
<gene>
    <name evidence="8" type="ORF">BN11_530004</name>
</gene>
<dbReference type="InterPro" id="IPR030395">
    <property type="entry name" value="GP_PDE_dom"/>
</dbReference>
<comment type="caution">
    <text evidence="8">The sequence shown here is derived from an EMBL/GenBank/DDBJ whole genome shotgun (WGS) entry which is preliminary data.</text>
</comment>
<dbReference type="AlphaFoldDB" id="W6JZW6"/>
<evidence type="ECO:0000256" key="1">
    <source>
        <dbReference type="ARBA" id="ARBA00007277"/>
    </source>
</evidence>
<sequence length="329" mass="35241">MEPLVPVIVAHRGACGYLPEHTLAAYELGIRLGADALEIDVVATKDGHLVARHENELSVSTDVATRRGFAERRTTKLIEGAAQDGWFAEDLTLVELRQLLARQPLRGLRSTAHDDAYAVASLPEILALRSRLAAELARPVGLKLEVKSPAHFAAIGHPMADRLITDLDAAGMLGADSPVEIMTFEPAFLRCLRARGVDNDLVLLVEEDPTRPVPGEGETTFGDLTTPASLAELASLITGIGPGRHALFSGLPGGRLGEPLPLFADAKAAGLRLDCWTFRAENTFLPTDFRIGDDPAAYGDMAGLVAAYREQGLDTVITDHPDLVIPTPQ</sequence>
<dbReference type="EC" id="3.1.4.46" evidence="2"/>
<evidence type="ECO:0000256" key="4">
    <source>
        <dbReference type="ARBA" id="ARBA00022798"/>
    </source>
</evidence>
<keyword evidence="9" id="KW-1185">Reference proteome</keyword>
<dbReference type="GO" id="GO:0042597">
    <property type="term" value="C:periplasmic space"/>
    <property type="evidence" value="ECO:0007669"/>
    <property type="project" value="TreeGrafter"/>
</dbReference>
<evidence type="ECO:0000313" key="8">
    <source>
        <dbReference type="EMBL" id="CCH75178.1"/>
    </source>
</evidence>
<feature type="domain" description="GP-PDE" evidence="7">
    <location>
        <begin position="6"/>
        <end position="328"/>
    </location>
</feature>
<dbReference type="GO" id="GO:0006629">
    <property type="term" value="P:lipid metabolic process"/>
    <property type="evidence" value="ECO:0007669"/>
    <property type="project" value="InterPro"/>
</dbReference>
<keyword evidence="4" id="KW-0319">Glycerol metabolism</keyword>
<evidence type="ECO:0000256" key="6">
    <source>
        <dbReference type="ARBA" id="ARBA00047512"/>
    </source>
</evidence>
<evidence type="ECO:0000256" key="5">
    <source>
        <dbReference type="ARBA" id="ARBA00022801"/>
    </source>
</evidence>
<comment type="catalytic activity">
    <reaction evidence="6">
        <text>a sn-glycero-3-phosphodiester + H2O = an alcohol + sn-glycerol 3-phosphate + H(+)</text>
        <dbReference type="Rhea" id="RHEA:12969"/>
        <dbReference type="ChEBI" id="CHEBI:15377"/>
        <dbReference type="ChEBI" id="CHEBI:15378"/>
        <dbReference type="ChEBI" id="CHEBI:30879"/>
        <dbReference type="ChEBI" id="CHEBI:57597"/>
        <dbReference type="ChEBI" id="CHEBI:83408"/>
        <dbReference type="EC" id="3.1.4.46"/>
    </reaction>
</comment>
<protein>
    <recommendedName>
        <fullName evidence="2">glycerophosphodiester phosphodiesterase</fullName>
        <ecNumber evidence="2">3.1.4.46</ecNumber>
    </recommendedName>
</protein>
<evidence type="ECO:0000256" key="3">
    <source>
        <dbReference type="ARBA" id="ARBA00022729"/>
    </source>
</evidence>
<dbReference type="Pfam" id="PF03009">
    <property type="entry name" value="GDPD"/>
    <property type="match status" value="1"/>
</dbReference>
<organism evidence="8 9">
    <name type="scientific">Nostocoides australiense Ben110</name>
    <dbReference type="NCBI Taxonomy" id="1193182"/>
    <lineage>
        <taxon>Bacteria</taxon>
        <taxon>Bacillati</taxon>
        <taxon>Actinomycetota</taxon>
        <taxon>Actinomycetes</taxon>
        <taxon>Micrococcales</taxon>
        <taxon>Intrasporangiaceae</taxon>
        <taxon>Nostocoides</taxon>
    </lineage>
</organism>
<dbReference type="STRING" id="1193182.BN11_530004"/>
<dbReference type="SUPFAM" id="SSF51695">
    <property type="entry name" value="PLC-like phosphodiesterases"/>
    <property type="match status" value="1"/>
</dbReference>
<dbReference type="InterPro" id="IPR017946">
    <property type="entry name" value="PLC-like_Pdiesterase_TIM-brl"/>
</dbReference>
<evidence type="ECO:0000256" key="2">
    <source>
        <dbReference type="ARBA" id="ARBA00012247"/>
    </source>
</evidence>
<keyword evidence="3" id="KW-0732">Signal</keyword>
<keyword evidence="5" id="KW-0378">Hydrolase</keyword>
<dbReference type="Gene3D" id="3.20.20.190">
    <property type="entry name" value="Phosphatidylinositol (PI) phosphodiesterase"/>
    <property type="match status" value="1"/>
</dbReference>
<dbReference type="PANTHER" id="PTHR43620:SF7">
    <property type="entry name" value="GLYCEROPHOSPHODIESTER PHOSPHODIESTERASE GDPD5-RELATED"/>
    <property type="match status" value="1"/>
</dbReference>
<dbReference type="PROSITE" id="PS51704">
    <property type="entry name" value="GP_PDE"/>
    <property type="match status" value="1"/>
</dbReference>
<dbReference type="GO" id="GO:0008889">
    <property type="term" value="F:glycerophosphodiester phosphodiesterase activity"/>
    <property type="evidence" value="ECO:0007669"/>
    <property type="project" value="UniProtKB-EC"/>
</dbReference>
<reference evidence="8 9" key="1">
    <citation type="journal article" date="2013" name="ISME J.">
        <title>A metabolic model for members of the genus Tetrasphaera involved in enhanced biological phosphorus removal.</title>
        <authorList>
            <person name="Kristiansen R."/>
            <person name="Nguyen H.T.T."/>
            <person name="Saunders A.M."/>
            <person name="Nielsen J.L."/>
            <person name="Wimmer R."/>
            <person name="Le V.Q."/>
            <person name="McIlroy S.J."/>
            <person name="Petrovski S."/>
            <person name="Seviour R.J."/>
            <person name="Calteau A."/>
            <person name="Nielsen K.L."/>
            <person name="Nielsen P.H."/>
        </authorList>
    </citation>
    <scope>NUCLEOTIDE SEQUENCE [LARGE SCALE GENOMIC DNA]</scope>
    <source>
        <strain evidence="8 9">Ben110</strain>
    </source>
</reference>
<dbReference type="RefSeq" id="WP_162213165.1">
    <property type="nucleotide sequence ID" value="NZ_HG764815.1"/>
</dbReference>